<dbReference type="AlphaFoldDB" id="A0AAD1DUQ0"/>
<sequence>MKILLIFTFFSSLLTGQINSARSKGAVFKHRPEKPYENTDYSGLIVVNKTMYGLLFEDKKLSSDAKLRIEKFFKRRLNGYTELKTYQIQIYKKRGKWYVGNTEI</sequence>
<gene>
    <name evidence="1" type="ORF">EG352_07330</name>
</gene>
<protein>
    <submittedName>
        <fullName evidence="1">Uncharacterized protein</fullName>
    </submittedName>
</protein>
<dbReference type="Proteomes" id="UP000269015">
    <property type="component" value="Chromosome"/>
</dbReference>
<organism evidence="1 2">
    <name type="scientific">Chryseobacterium indologenes</name>
    <name type="common">Flavobacterium indologenes</name>
    <dbReference type="NCBI Taxonomy" id="253"/>
    <lineage>
        <taxon>Bacteria</taxon>
        <taxon>Pseudomonadati</taxon>
        <taxon>Bacteroidota</taxon>
        <taxon>Flavobacteriia</taxon>
        <taxon>Flavobacteriales</taxon>
        <taxon>Weeksellaceae</taxon>
        <taxon>Chryseobacterium group</taxon>
        <taxon>Chryseobacterium</taxon>
    </lineage>
</organism>
<evidence type="ECO:0000313" key="1">
    <source>
        <dbReference type="EMBL" id="AZB17591.1"/>
    </source>
</evidence>
<evidence type="ECO:0000313" key="2">
    <source>
        <dbReference type="Proteomes" id="UP000269015"/>
    </source>
</evidence>
<reference evidence="1 2" key="1">
    <citation type="submission" date="2018-11" db="EMBL/GenBank/DDBJ databases">
        <title>Proposal to divide the Flavobacteriaceae and reorganize its genera based on Amino Acid Identity values calculated from whole genome sequences.</title>
        <authorList>
            <person name="Nicholson A.C."/>
            <person name="Gulvik C.A."/>
            <person name="Whitney A.M."/>
            <person name="Humrighouse B.W."/>
            <person name="Bell M."/>
            <person name="Holmes B."/>
            <person name="Steigerwalt A.G."/>
            <person name="Villarma A."/>
            <person name="Sheth M."/>
            <person name="Batra D."/>
            <person name="Pryor J."/>
            <person name="Bernardet J.-F."/>
            <person name="Hugo C."/>
            <person name="Kampfer P."/>
            <person name="Newman J."/>
            <person name="McQuiston J.R."/>
        </authorList>
    </citation>
    <scope>NUCLEOTIDE SEQUENCE [LARGE SCALE GENOMIC DNA]</scope>
    <source>
        <strain evidence="1 2">H5559</strain>
    </source>
</reference>
<proteinExistence type="predicted"/>
<accession>A0AAD1DUQ0</accession>
<name>A0AAD1DUQ0_CHRID</name>
<dbReference type="EMBL" id="CP033930">
    <property type="protein sequence ID" value="AZB17591.1"/>
    <property type="molecule type" value="Genomic_DNA"/>
</dbReference>
<dbReference type="RefSeq" id="WP_123861562.1">
    <property type="nucleotide sequence ID" value="NZ_CP033930.1"/>
</dbReference>